<protein>
    <submittedName>
        <fullName evidence="2">Nitroreductase family protein</fullName>
    </submittedName>
</protein>
<reference evidence="2 3" key="1">
    <citation type="submission" date="2018-03" db="EMBL/GenBank/DDBJ databases">
        <title>Genomic Encyclopedia of Type Strains, Phase III (KMG-III): the genomes of soil and plant-associated and newly described type strains.</title>
        <authorList>
            <person name="Whitman W."/>
        </authorList>
    </citation>
    <scope>NUCLEOTIDE SEQUENCE [LARGE SCALE GENOMIC DNA]</scope>
    <source>
        <strain evidence="2 3">CGMCC 4.7125</strain>
    </source>
</reference>
<dbReference type="Gene3D" id="3.40.109.10">
    <property type="entry name" value="NADH Oxidase"/>
    <property type="match status" value="1"/>
</dbReference>
<evidence type="ECO:0000259" key="1">
    <source>
        <dbReference type="Pfam" id="PF00881"/>
    </source>
</evidence>
<dbReference type="OrthoDB" id="8156917at2"/>
<gene>
    <name evidence="2" type="ORF">B0I33_110297</name>
</gene>
<dbReference type="SUPFAM" id="SSF55469">
    <property type="entry name" value="FMN-dependent nitroreductase-like"/>
    <property type="match status" value="2"/>
</dbReference>
<dbReference type="NCBIfam" id="NF047509">
    <property type="entry name" value="Rv3131_FMN_oxido"/>
    <property type="match status" value="1"/>
</dbReference>
<dbReference type="PANTHER" id="PTHR23026">
    <property type="entry name" value="NADPH NITROREDUCTASE"/>
    <property type="match status" value="1"/>
</dbReference>
<accession>A0A2T0LPM9</accession>
<sequence length="329" mass="35875">MPEWSAGETDVLARAVVRAPSVHNTQPWTLELPEGRALLLERSDPALPFHDPLGRDRSLSCGAATANLELGMRVLGRDTTLELLPERDRPELVARLSAGGGRVPSDTDLHRYSAIARRRSYRQPFTSQPVSDYDMKDLVAAAAEDGVQVKVLRTPDELAALAGLLEYAATVLRQDRGYQRELALWTLRDERSHRHGVGIPGGSLPRVSLPWAGLVRPTTPVPDSVTLAQRLRGETVLLFLTAGDARPDHLRVGIAMQHTWLAAVDMGLAAAVQTQPLHLAEARAGFIDRLGLAGYPQLIMRVGHPHGVRIPRSPRRATAELLDGTGDGY</sequence>
<dbReference type="InterPro" id="IPR050627">
    <property type="entry name" value="Nitroreductase/BluB"/>
</dbReference>
<comment type="caution">
    <text evidence="2">The sequence shown here is derived from an EMBL/GenBank/DDBJ whole genome shotgun (WGS) entry which is preliminary data.</text>
</comment>
<dbReference type="InterPro" id="IPR029479">
    <property type="entry name" value="Nitroreductase"/>
</dbReference>
<keyword evidence="3" id="KW-1185">Reference proteome</keyword>
<dbReference type="PANTHER" id="PTHR23026:SF123">
    <property type="entry name" value="NAD(P)H NITROREDUCTASE RV3131-RELATED"/>
    <property type="match status" value="1"/>
</dbReference>
<dbReference type="AlphaFoldDB" id="A0A2T0LPM9"/>
<dbReference type="InterPro" id="IPR000415">
    <property type="entry name" value="Nitroreductase-like"/>
</dbReference>
<dbReference type="EMBL" id="PVNH01000010">
    <property type="protein sequence ID" value="PRX45197.1"/>
    <property type="molecule type" value="Genomic_DNA"/>
</dbReference>
<feature type="domain" description="Nitroreductase" evidence="1">
    <location>
        <begin position="115"/>
        <end position="304"/>
    </location>
</feature>
<evidence type="ECO:0000313" key="3">
    <source>
        <dbReference type="Proteomes" id="UP000238362"/>
    </source>
</evidence>
<organism evidence="2 3">
    <name type="scientific">Prauserella shujinwangii</name>
    <dbReference type="NCBI Taxonomy" id="1453103"/>
    <lineage>
        <taxon>Bacteria</taxon>
        <taxon>Bacillati</taxon>
        <taxon>Actinomycetota</taxon>
        <taxon>Actinomycetes</taxon>
        <taxon>Pseudonocardiales</taxon>
        <taxon>Pseudonocardiaceae</taxon>
        <taxon>Prauserella</taxon>
    </lineage>
</organism>
<evidence type="ECO:0000313" key="2">
    <source>
        <dbReference type="EMBL" id="PRX45197.1"/>
    </source>
</evidence>
<name>A0A2T0LPM9_9PSEU</name>
<dbReference type="Pfam" id="PF00881">
    <property type="entry name" value="Nitroreductase"/>
    <property type="match status" value="1"/>
</dbReference>
<proteinExistence type="predicted"/>
<dbReference type="GO" id="GO:0016491">
    <property type="term" value="F:oxidoreductase activity"/>
    <property type="evidence" value="ECO:0007669"/>
    <property type="project" value="InterPro"/>
</dbReference>
<dbReference type="Proteomes" id="UP000238362">
    <property type="component" value="Unassembled WGS sequence"/>
</dbReference>